<reference evidence="4 5" key="1">
    <citation type="journal article" date="2017" name="Water Res.">
        <title>Comammox in drinking water systems.</title>
        <authorList>
            <person name="Wang Y."/>
            <person name="Ma L."/>
            <person name="Mao Y."/>
            <person name="Jiang X."/>
            <person name="Xia Y."/>
            <person name="Yu K."/>
            <person name="Li B."/>
            <person name="Zhang T."/>
        </authorList>
    </citation>
    <scope>NUCLEOTIDE SEQUENCE [LARGE SCALE GENOMIC DNA]</scope>
    <source>
        <strain evidence="4">SG_bin8</strain>
    </source>
</reference>
<dbReference type="PANTHER" id="PTHR42937:SF1">
    <property type="entry name" value="DIAMINOPROPIONATE AMMONIA-LYASE"/>
    <property type="match status" value="1"/>
</dbReference>
<feature type="domain" description="Tryptophan synthase beta chain-like PALP" evidence="3">
    <location>
        <begin position="40"/>
        <end position="349"/>
    </location>
</feature>
<comment type="cofactor">
    <cofactor evidence="1">
        <name>pyridoxal 5'-phosphate</name>
        <dbReference type="ChEBI" id="CHEBI:597326"/>
    </cofactor>
</comment>
<dbReference type="AlphaFoldDB" id="A0A1W9HXF3"/>
<dbReference type="STRING" id="1827387.A4S15_09675"/>
<evidence type="ECO:0000313" key="4">
    <source>
        <dbReference type="EMBL" id="OQW52109.1"/>
    </source>
</evidence>
<dbReference type="EMBL" id="LWDL01000016">
    <property type="protein sequence ID" value="OQW52109.1"/>
    <property type="molecule type" value="Genomic_DNA"/>
</dbReference>
<evidence type="ECO:0000313" key="5">
    <source>
        <dbReference type="Proteomes" id="UP000192872"/>
    </source>
</evidence>
<evidence type="ECO:0000256" key="1">
    <source>
        <dbReference type="ARBA" id="ARBA00001933"/>
    </source>
</evidence>
<organism evidence="4 5">
    <name type="scientific">Candidatus Raskinella chloraquaticus</name>
    <dbReference type="NCBI Taxonomy" id="1951219"/>
    <lineage>
        <taxon>Bacteria</taxon>
        <taxon>Pseudomonadati</taxon>
        <taxon>Pseudomonadota</taxon>
        <taxon>Alphaproteobacteria</taxon>
        <taxon>Hyphomicrobiales</taxon>
        <taxon>Phreatobacteraceae</taxon>
        <taxon>Candidatus Raskinella</taxon>
    </lineage>
</organism>
<accession>A0A1W9HXF3</accession>
<dbReference type="RefSeq" id="WP_376799711.1">
    <property type="nucleotide sequence ID" value="NZ_DBNB01000033.1"/>
</dbReference>
<keyword evidence="2" id="KW-0663">Pyridoxal phosphate</keyword>
<dbReference type="GO" id="GO:0030170">
    <property type="term" value="F:pyridoxal phosphate binding"/>
    <property type="evidence" value="ECO:0007669"/>
    <property type="project" value="InterPro"/>
</dbReference>
<evidence type="ECO:0000256" key="2">
    <source>
        <dbReference type="ARBA" id="ARBA00022898"/>
    </source>
</evidence>
<name>A0A1W9HXF3_9HYPH</name>
<dbReference type="NCBIfam" id="NF006058">
    <property type="entry name" value="PRK08206.1"/>
    <property type="match status" value="1"/>
</dbReference>
<dbReference type="SUPFAM" id="SSF53686">
    <property type="entry name" value="Tryptophan synthase beta subunit-like PLP-dependent enzymes"/>
    <property type="match status" value="1"/>
</dbReference>
<keyword evidence="4" id="KW-0456">Lyase</keyword>
<sequence>MFLINTRKAQAPLPRPHLLLALGHEGRAQASRFLLSCPRHRPTPLHALPALAARLGLASLHVKDEGYRLGLTSFKALGGAYAVMRLVADEAARRWGRTVDPAEMQSPAMRAIAAGMTMVCATDGNHGRAVAAGARLVGCRSIIFMHEGVSEPRAAAIAAFGGEIVRVAGSYDDSVVEAARQASRHGWTVVSDTSWEGYEDIPLTVMQGYTVTAGEAFEELPQPPTHIFIQAGVGGVAAAVTAHALAVYGQAMPKIVIVEPERAACLLASAEAGRVTTVAHGLPTVMAMLECAEPSPLAFEVVQSLAEGFVAVSEDSAIVAMNEFARPAESDCTIIAGESGAAGLAGLMTCLDDETARTVLELGHTARVLLFNTEGATDAALYEKLTGIDPARIPRTGPSSTAVGPL</sequence>
<protein>
    <submittedName>
        <fullName evidence="4">PLP-dependent lyase/thiolase</fullName>
    </submittedName>
</protein>
<gene>
    <name evidence="4" type="ORF">A4S15_09675</name>
</gene>
<dbReference type="PANTHER" id="PTHR42937">
    <property type="match status" value="1"/>
</dbReference>
<proteinExistence type="predicted"/>
<dbReference type="InterPro" id="IPR010081">
    <property type="entry name" value="DiNH2opropionate_NH3_lyase"/>
</dbReference>
<comment type="caution">
    <text evidence="4">The sequence shown here is derived from an EMBL/GenBank/DDBJ whole genome shotgun (WGS) entry which is preliminary data.</text>
</comment>
<evidence type="ECO:0000259" key="3">
    <source>
        <dbReference type="Pfam" id="PF00291"/>
    </source>
</evidence>
<dbReference type="InterPro" id="IPR036052">
    <property type="entry name" value="TrpB-like_PALP_sf"/>
</dbReference>
<dbReference type="InterPro" id="IPR001926">
    <property type="entry name" value="TrpB-like_PALP"/>
</dbReference>
<dbReference type="GO" id="GO:0008838">
    <property type="term" value="F:diaminopropionate ammonia-lyase activity"/>
    <property type="evidence" value="ECO:0007669"/>
    <property type="project" value="InterPro"/>
</dbReference>
<dbReference type="Gene3D" id="3.40.50.1100">
    <property type="match status" value="2"/>
</dbReference>
<dbReference type="NCBIfam" id="TIGR01747">
    <property type="entry name" value="diampropi_NH3ly"/>
    <property type="match status" value="1"/>
</dbReference>
<dbReference type="Proteomes" id="UP000192872">
    <property type="component" value="Unassembled WGS sequence"/>
</dbReference>
<dbReference type="Pfam" id="PF00291">
    <property type="entry name" value="PALP"/>
    <property type="match status" value="1"/>
</dbReference>